<evidence type="ECO:0000259" key="14">
    <source>
        <dbReference type="SMART" id="SM00859"/>
    </source>
</evidence>
<dbReference type="PANTHER" id="PTHR46718">
    <property type="entry name" value="ASPARTATE-SEMIALDEHYDE DEHYDROGENASE"/>
    <property type="match status" value="1"/>
</dbReference>
<name>A0A7S3EMC3_9RHOD</name>
<evidence type="ECO:0000256" key="13">
    <source>
        <dbReference type="PIRSR" id="PIRSR000148-1"/>
    </source>
</evidence>
<dbReference type="GO" id="GO:0046983">
    <property type="term" value="F:protein dimerization activity"/>
    <property type="evidence" value="ECO:0007669"/>
    <property type="project" value="InterPro"/>
</dbReference>
<dbReference type="Gene3D" id="3.40.50.720">
    <property type="entry name" value="NAD(P)-binding Rossmann-like Domain"/>
    <property type="match status" value="1"/>
</dbReference>
<evidence type="ECO:0000256" key="10">
    <source>
        <dbReference type="ARBA" id="ARBA00049864"/>
    </source>
</evidence>
<dbReference type="SUPFAM" id="SSF51735">
    <property type="entry name" value="NAD(P)-binding Rossmann-fold domains"/>
    <property type="match status" value="1"/>
</dbReference>
<dbReference type="UniPathway" id="UPA00050">
    <property type="reaction ID" value="UER00463"/>
</dbReference>
<dbReference type="InterPro" id="IPR012280">
    <property type="entry name" value="Semialdhyde_DH_dimer_dom"/>
</dbReference>
<keyword evidence="5" id="KW-0028">Amino-acid biosynthesis</keyword>
<evidence type="ECO:0000256" key="4">
    <source>
        <dbReference type="ARBA" id="ARBA00013120"/>
    </source>
</evidence>
<evidence type="ECO:0000256" key="11">
    <source>
        <dbReference type="ARBA" id="ARBA00049950"/>
    </source>
</evidence>
<comment type="function">
    <text evidence="11">Catalyzes the NADPH-dependent formation of L-aspartate 4-semialdehyde (L-ASA) by the reductive dephosphorylation of 4-phospho-L-aspartate. Mediates the second step in the biosynthesis of amino acids that derive from aspartate (the aspartate family of amino acids), including methioinine and threonine, the latter of which is a precursor to isoleucine.</text>
</comment>
<dbReference type="InterPro" id="IPR000319">
    <property type="entry name" value="Asp-semialdehyde_DH_CS"/>
</dbReference>
<evidence type="ECO:0000256" key="7">
    <source>
        <dbReference type="ARBA" id="ARBA00022857"/>
    </source>
</evidence>
<comment type="similarity">
    <text evidence="3">Belongs to the aspartate-semialdehyde dehydrogenase family.</text>
</comment>
<dbReference type="GO" id="GO:0050661">
    <property type="term" value="F:NADP binding"/>
    <property type="evidence" value="ECO:0007669"/>
    <property type="project" value="InterPro"/>
</dbReference>
<dbReference type="InterPro" id="IPR051823">
    <property type="entry name" value="ASADH-related"/>
</dbReference>
<evidence type="ECO:0000256" key="9">
    <source>
        <dbReference type="ARBA" id="ARBA00023167"/>
    </source>
</evidence>
<organism evidence="15">
    <name type="scientific">Rhodosorus marinus</name>
    <dbReference type="NCBI Taxonomy" id="101924"/>
    <lineage>
        <taxon>Eukaryota</taxon>
        <taxon>Rhodophyta</taxon>
        <taxon>Stylonematophyceae</taxon>
        <taxon>Stylonematales</taxon>
        <taxon>Stylonemataceae</taxon>
        <taxon>Rhodosorus</taxon>
    </lineage>
</organism>
<evidence type="ECO:0000256" key="6">
    <source>
        <dbReference type="ARBA" id="ARBA00022697"/>
    </source>
</evidence>
<dbReference type="FunFam" id="3.30.360.10:FF:000016">
    <property type="entry name" value="Probable aspartate-semialdehyde dehydrogenase"/>
    <property type="match status" value="1"/>
</dbReference>
<dbReference type="GO" id="GO:0009086">
    <property type="term" value="P:methionine biosynthetic process"/>
    <property type="evidence" value="ECO:0007669"/>
    <property type="project" value="UniProtKB-KW"/>
</dbReference>
<protein>
    <recommendedName>
        <fullName evidence="12">Aspartate-semialdehyde dehydrogenase</fullName>
        <ecNumber evidence="4">1.2.1.11</ecNumber>
    </recommendedName>
</protein>
<dbReference type="CDD" id="cd18130">
    <property type="entry name" value="ASADH_C_arch_fung_like"/>
    <property type="match status" value="1"/>
</dbReference>
<comment type="pathway">
    <text evidence="1">Amino-acid biosynthesis; L-methionine biosynthesis via de novo pathway; L-homoserine from L-aspartate: step 2/3.</text>
</comment>
<dbReference type="UniPathway" id="UPA00034">
    <property type="reaction ID" value="UER00016"/>
</dbReference>
<feature type="domain" description="Semialdehyde dehydrogenase NAD-binding" evidence="14">
    <location>
        <begin position="46"/>
        <end position="174"/>
    </location>
</feature>
<dbReference type="EMBL" id="HBHW01041405">
    <property type="protein sequence ID" value="CAE0063795.1"/>
    <property type="molecule type" value="Transcribed_RNA"/>
</dbReference>
<feature type="active site" description="Proton acceptor" evidence="13">
    <location>
        <position position="286"/>
    </location>
</feature>
<evidence type="ECO:0000256" key="8">
    <source>
        <dbReference type="ARBA" id="ARBA00023002"/>
    </source>
</evidence>
<comment type="pathway">
    <text evidence="2">Amino-acid biosynthesis; L-threonine biosynthesis; L-threonine from L-aspartate: step 2/5.</text>
</comment>
<dbReference type="Gene3D" id="3.30.360.10">
    <property type="entry name" value="Dihydrodipicolinate Reductase, domain 2"/>
    <property type="match status" value="1"/>
</dbReference>
<dbReference type="SUPFAM" id="SSF55347">
    <property type="entry name" value="Glyceraldehyde-3-phosphate dehydrogenase-like, C-terminal domain"/>
    <property type="match status" value="1"/>
</dbReference>
<evidence type="ECO:0000256" key="5">
    <source>
        <dbReference type="ARBA" id="ARBA00022605"/>
    </source>
</evidence>
<dbReference type="InterPro" id="IPR005676">
    <property type="entry name" value="Asp_semi-ald_DH_pep-lack"/>
</dbReference>
<dbReference type="GO" id="GO:0051287">
    <property type="term" value="F:NAD binding"/>
    <property type="evidence" value="ECO:0007669"/>
    <property type="project" value="InterPro"/>
</dbReference>
<evidence type="ECO:0000256" key="1">
    <source>
        <dbReference type="ARBA" id="ARBA00005021"/>
    </source>
</evidence>
<gene>
    <name evidence="15" type="ORF">RMAR00112_LOCUS31867</name>
</gene>
<reference evidence="15" key="1">
    <citation type="submission" date="2021-01" db="EMBL/GenBank/DDBJ databases">
        <authorList>
            <person name="Corre E."/>
            <person name="Pelletier E."/>
            <person name="Niang G."/>
            <person name="Scheremetjew M."/>
            <person name="Finn R."/>
            <person name="Kale V."/>
            <person name="Holt S."/>
            <person name="Cochrane G."/>
            <person name="Meng A."/>
            <person name="Brown T."/>
            <person name="Cohen L."/>
        </authorList>
    </citation>
    <scope>NUCLEOTIDE SEQUENCE</scope>
    <source>
        <strain evidence="15">CCMP 769</strain>
    </source>
</reference>
<dbReference type="InterPro" id="IPR036291">
    <property type="entry name" value="NAD(P)-bd_dom_sf"/>
</dbReference>
<accession>A0A7S3EMC3</accession>
<evidence type="ECO:0000256" key="3">
    <source>
        <dbReference type="ARBA" id="ARBA00010584"/>
    </source>
</evidence>
<sequence length="393" mass="42015">MVEVGFVTGVVGRSSLFGFTGRKNERAAQRGVRSRVVMAYDGSRVKVGVLGCTGSVGQRFMTLLEDHPWFDVVGLGASPRSAGKKYNDAVSWKQASAIPENMKEIVVSECVPDAPAFKDAKIIFSGLDNTFAGDIEDEFAKAGKAVFSNAKNHRMDDDVPILIPTVNASHLGIIEAQRKNKNIPGFIITNANCSTTAMSIGLKPIHEKFGLEKVIVSTMQAISGAGYPGLSSMDIFDNVVPHIGGEEGKMETEAKKILGTCVDGSFQDADFMISAMCNRVHVIDGHTEAVSMQLKTKATPEEVIDAIRSYPSVAKSLGLPSAPAKDVDYNDAPDRPQPRLDRMVGNGYTVTIGRVRECNVLDIKLVLLGHNTIVGAAGGSILNAELCCVEGLV</sequence>
<evidence type="ECO:0000256" key="2">
    <source>
        <dbReference type="ARBA" id="ARBA00005097"/>
    </source>
</evidence>
<dbReference type="InterPro" id="IPR000534">
    <property type="entry name" value="Semialdehyde_DH_NAD-bd"/>
</dbReference>
<dbReference type="Pfam" id="PF02774">
    <property type="entry name" value="Semialdhyde_dhC"/>
    <property type="match status" value="1"/>
</dbReference>
<dbReference type="PROSITE" id="PS01103">
    <property type="entry name" value="ASD"/>
    <property type="match status" value="1"/>
</dbReference>
<dbReference type="GO" id="GO:0009089">
    <property type="term" value="P:lysine biosynthetic process via diaminopimelate"/>
    <property type="evidence" value="ECO:0007669"/>
    <property type="project" value="UniProtKB-UniPathway"/>
</dbReference>
<dbReference type="PANTHER" id="PTHR46718:SF1">
    <property type="entry name" value="ASPARTATE-SEMIALDEHYDE DEHYDROGENASE"/>
    <property type="match status" value="1"/>
</dbReference>
<dbReference type="NCBIfam" id="NF006416">
    <property type="entry name" value="PRK08664.1"/>
    <property type="match status" value="1"/>
</dbReference>
<proteinExistence type="inferred from homology"/>
<dbReference type="NCBIfam" id="TIGR00978">
    <property type="entry name" value="asd_EA"/>
    <property type="match status" value="1"/>
</dbReference>
<dbReference type="EC" id="1.2.1.11" evidence="4"/>
<dbReference type="SMART" id="SM00859">
    <property type="entry name" value="Semialdhyde_dh"/>
    <property type="match status" value="1"/>
</dbReference>
<dbReference type="AlphaFoldDB" id="A0A7S3EMC3"/>
<evidence type="ECO:0000313" key="15">
    <source>
        <dbReference type="EMBL" id="CAE0063795.1"/>
    </source>
</evidence>
<comment type="catalytic activity">
    <reaction evidence="10">
        <text>L-aspartate 4-semialdehyde + phosphate + NADP(+) = 4-phospho-L-aspartate + NADPH + H(+)</text>
        <dbReference type="Rhea" id="RHEA:24284"/>
        <dbReference type="ChEBI" id="CHEBI:15378"/>
        <dbReference type="ChEBI" id="CHEBI:43474"/>
        <dbReference type="ChEBI" id="CHEBI:57535"/>
        <dbReference type="ChEBI" id="CHEBI:57783"/>
        <dbReference type="ChEBI" id="CHEBI:58349"/>
        <dbReference type="ChEBI" id="CHEBI:537519"/>
        <dbReference type="EC" id="1.2.1.11"/>
    </reaction>
    <physiologicalReaction direction="right-to-left" evidence="10">
        <dbReference type="Rhea" id="RHEA:24286"/>
    </physiologicalReaction>
</comment>
<dbReference type="UniPathway" id="UPA00051">
    <property type="reaction ID" value="UER00464"/>
</dbReference>
<dbReference type="PIRSF" id="PIRSF000148">
    <property type="entry name" value="ASA_dh"/>
    <property type="match status" value="1"/>
</dbReference>
<dbReference type="CDD" id="cd02315">
    <property type="entry name" value="ScASADH_like_N"/>
    <property type="match status" value="1"/>
</dbReference>
<keyword evidence="7" id="KW-0521">NADP</keyword>
<dbReference type="GO" id="GO:0004073">
    <property type="term" value="F:aspartate-semialdehyde dehydrogenase activity"/>
    <property type="evidence" value="ECO:0007669"/>
    <property type="project" value="UniProtKB-EC"/>
</dbReference>
<dbReference type="Pfam" id="PF01118">
    <property type="entry name" value="Semialdhyde_dh"/>
    <property type="match status" value="1"/>
</dbReference>
<dbReference type="GO" id="GO:0009088">
    <property type="term" value="P:threonine biosynthetic process"/>
    <property type="evidence" value="ECO:0007669"/>
    <property type="project" value="UniProtKB-UniPathway"/>
</dbReference>
<keyword evidence="8" id="KW-0560">Oxidoreductase</keyword>
<feature type="active site" description="Acyl-thioester intermediate" evidence="13">
    <location>
        <position position="193"/>
    </location>
</feature>
<evidence type="ECO:0000256" key="12">
    <source>
        <dbReference type="ARBA" id="ARBA00050041"/>
    </source>
</evidence>
<keyword evidence="9" id="KW-0486">Methionine biosynthesis</keyword>
<keyword evidence="6" id="KW-0791">Threonine biosynthesis</keyword>